<dbReference type="OrthoDB" id="964758at2"/>
<dbReference type="Proteomes" id="UP000293162">
    <property type="component" value="Unassembled WGS sequence"/>
</dbReference>
<dbReference type="PROSITE" id="PS51257">
    <property type="entry name" value="PROKAR_LIPOPROTEIN"/>
    <property type="match status" value="1"/>
</dbReference>
<sequence length="145" mass="15549">MKKIAILLFACSFFIFSCGKEKAVPVSEKIKKNWVANTVKEGSAIVYTKGAANNTKPGYSSFQLRLLVAPSATLVEFDGNTFSGQYELVGDTKLVLKNLSPAPTGTGGTIEFTIDSITDTQLILTRTTPSQKTGGTTNTYTLAIQ</sequence>
<evidence type="ECO:0008006" key="3">
    <source>
        <dbReference type="Google" id="ProtNLM"/>
    </source>
</evidence>
<keyword evidence="2" id="KW-1185">Reference proteome</keyword>
<proteinExistence type="predicted"/>
<protein>
    <recommendedName>
        <fullName evidence="3">Lipocalin-like domain-containing protein</fullName>
    </recommendedName>
</protein>
<comment type="caution">
    <text evidence="1">The sequence shown here is derived from an EMBL/GenBank/DDBJ whole genome shotgun (WGS) entry which is preliminary data.</text>
</comment>
<name>A0A4Q5M3I4_9BACT</name>
<accession>A0A4Q5M3I4</accession>
<dbReference type="EMBL" id="SEWF01000006">
    <property type="protein sequence ID" value="RYU96629.1"/>
    <property type="molecule type" value="Genomic_DNA"/>
</dbReference>
<reference evidence="1 2" key="1">
    <citation type="submission" date="2019-02" db="EMBL/GenBank/DDBJ databases">
        <title>Bacterial novel species Emticicia sp. 17J42-9 isolated from soil.</title>
        <authorList>
            <person name="Jung H.-Y."/>
        </authorList>
    </citation>
    <scope>NUCLEOTIDE SEQUENCE [LARGE SCALE GENOMIC DNA]</scope>
    <source>
        <strain evidence="1 2">17J42-9</strain>
    </source>
</reference>
<dbReference type="RefSeq" id="WP_130019964.1">
    <property type="nucleotide sequence ID" value="NZ_SEWF01000006.1"/>
</dbReference>
<gene>
    <name evidence="1" type="ORF">EWM59_05625</name>
</gene>
<dbReference type="AlphaFoldDB" id="A0A4Q5M3I4"/>
<evidence type="ECO:0000313" key="2">
    <source>
        <dbReference type="Proteomes" id="UP000293162"/>
    </source>
</evidence>
<organism evidence="1 2">
    <name type="scientific">Emticicia agri</name>
    <dbReference type="NCBI Taxonomy" id="2492393"/>
    <lineage>
        <taxon>Bacteria</taxon>
        <taxon>Pseudomonadati</taxon>
        <taxon>Bacteroidota</taxon>
        <taxon>Cytophagia</taxon>
        <taxon>Cytophagales</taxon>
        <taxon>Leadbetterellaceae</taxon>
        <taxon>Emticicia</taxon>
    </lineage>
</organism>
<evidence type="ECO:0000313" key="1">
    <source>
        <dbReference type="EMBL" id="RYU96629.1"/>
    </source>
</evidence>